<feature type="transmembrane region" description="Helical" evidence="1">
    <location>
        <begin position="67"/>
        <end position="86"/>
    </location>
</feature>
<proteinExistence type="predicted"/>
<organism evidence="3">
    <name type="scientific">marine sediment metagenome</name>
    <dbReference type="NCBI Taxonomy" id="412755"/>
    <lineage>
        <taxon>unclassified sequences</taxon>
        <taxon>metagenomes</taxon>
        <taxon>ecological metagenomes</taxon>
    </lineage>
</organism>
<gene>
    <name evidence="3" type="ORF">S01H1_07296</name>
</gene>
<feature type="domain" description="VanZ-like" evidence="2">
    <location>
        <begin position="27"/>
        <end position="120"/>
    </location>
</feature>
<feature type="transmembrane region" description="Helical" evidence="1">
    <location>
        <begin position="43"/>
        <end position="60"/>
    </location>
</feature>
<keyword evidence="1" id="KW-0812">Transmembrane</keyword>
<keyword evidence="1" id="KW-0472">Membrane</keyword>
<dbReference type="PANTHER" id="PTHR28008">
    <property type="entry name" value="DOMAIN PROTEIN, PUTATIVE (AFU_ORTHOLOGUE AFUA_3G10980)-RELATED"/>
    <property type="match status" value="1"/>
</dbReference>
<comment type="caution">
    <text evidence="3">The sequence shown here is derived from an EMBL/GenBank/DDBJ whole genome shotgun (WGS) entry which is preliminary data.</text>
</comment>
<evidence type="ECO:0000259" key="2">
    <source>
        <dbReference type="Pfam" id="PF04892"/>
    </source>
</evidence>
<feature type="transmembrane region" description="Helical" evidence="1">
    <location>
        <begin position="7"/>
        <end position="23"/>
    </location>
</feature>
<feature type="transmembrane region" description="Helical" evidence="1">
    <location>
        <begin position="98"/>
        <end position="121"/>
    </location>
</feature>
<dbReference type="Pfam" id="PF04892">
    <property type="entry name" value="VanZ"/>
    <property type="match status" value="1"/>
</dbReference>
<dbReference type="InterPro" id="IPR006976">
    <property type="entry name" value="VanZ-like"/>
</dbReference>
<keyword evidence="1" id="KW-1133">Transmembrane helix</keyword>
<name>X0RHI4_9ZZZZ</name>
<reference evidence="3" key="1">
    <citation type="journal article" date="2014" name="Front. Microbiol.">
        <title>High frequency of phylogenetically diverse reductive dehalogenase-homologous genes in deep subseafloor sedimentary metagenomes.</title>
        <authorList>
            <person name="Kawai M."/>
            <person name="Futagami T."/>
            <person name="Toyoda A."/>
            <person name="Takaki Y."/>
            <person name="Nishi S."/>
            <person name="Hori S."/>
            <person name="Arai W."/>
            <person name="Tsubouchi T."/>
            <person name="Morono Y."/>
            <person name="Uchiyama I."/>
            <person name="Ito T."/>
            <person name="Fujiyama A."/>
            <person name="Inagaki F."/>
            <person name="Takami H."/>
        </authorList>
    </citation>
    <scope>NUCLEOTIDE SEQUENCE</scope>
    <source>
        <strain evidence="3">Expedition CK06-06</strain>
    </source>
</reference>
<evidence type="ECO:0000256" key="1">
    <source>
        <dbReference type="SAM" id="Phobius"/>
    </source>
</evidence>
<protein>
    <recommendedName>
        <fullName evidence="2">VanZ-like domain-containing protein</fullName>
    </recommendedName>
</protein>
<dbReference type="PANTHER" id="PTHR28008:SF1">
    <property type="entry name" value="DOMAIN PROTEIN, PUTATIVE (AFU_ORTHOLOGUE AFUA_3G10980)-RELATED"/>
    <property type="match status" value="1"/>
</dbReference>
<sequence length="124" mass="14192">MRNSVSFFKLWVPVIVYAVFIFWMSSSEEPLILKLTFLHADKLIHFLEYSIFGFLLVRALHGSGVKMARRSLLFLTFVIGAFYGFTDELHQSVVPGRFATVTDFIFDLIGTFVGAVTFITLNRE</sequence>
<dbReference type="NCBIfam" id="NF037970">
    <property type="entry name" value="vanZ_1"/>
    <property type="match status" value="1"/>
</dbReference>
<accession>X0RHI4</accession>
<evidence type="ECO:0000313" key="3">
    <source>
        <dbReference type="EMBL" id="GAF68233.1"/>
    </source>
</evidence>
<dbReference type="EMBL" id="BARS01003764">
    <property type="protein sequence ID" value="GAF68233.1"/>
    <property type="molecule type" value="Genomic_DNA"/>
</dbReference>
<dbReference type="AlphaFoldDB" id="X0RHI4"/>